<keyword evidence="3" id="KW-1185">Reference proteome</keyword>
<evidence type="ECO:0000256" key="1">
    <source>
        <dbReference type="SAM" id="MobiDB-lite"/>
    </source>
</evidence>
<reference evidence="2 3" key="1">
    <citation type="journal article" date="2018" name="Front. Microbiol.">
        <title>Genome-Wide Analysis of Corynespora cassiicola Leaf Fall Disease Putative Effectors.</title>
        <authorList>
            <person name="Lopez D."/>
            <person name="Ribeiro S."/>
            <person name="Label P."/>
            <person name="Fumanal B."/>
            <person name="Venisse J.S."/>
            <person name="Kohler A."/>
            <person name="de Oliveira R.R."/>
            <person name="Labutti K."/>
            <person name="Lipzen A."/>
            <person name="Lail K."/>
            <person name="Bauer D."/>
            <person name="Ohm R.A."/>
            <person name="Barry K.W."/>
            <person name="Spatafora J."/>
            <person name="Grigoriev I.V."/>
            <person name="Martin F.M."/>
            <person name="Pujade-Renaud V."/>
        </authorList>
    </citation>
    <scope>NUCLEOTIDE SEQUENCE [LARGE SCALE GENOMIC DNA]</scope>
    <source>
        <strain evidence="2 3">Philippines</strain>
    </source>
</reference>
<accession>A0A2T2NKX0</accession>
<evidence type="ECO:0000313" key="3">
    <source>
        <dbReference type="Proteomes" id="UP000240883"/>
    </source>
</evidence>
<dbReference type="EMBL" id="KZ678136">
    <property type="protein sequence ID" value="PSN66072.1"/>
    <property type="molecule type" value="Genomic_DNA"/>
</dbReference>
<feature type="compositionally biased region" description="Basic and acidic residues" evidence="1">
    <location>
        <begin position="51"/>
        <end position="60"/>
    </location>
</feature>
<proteinExistence type="predicted"/>
<organism evidence="2 3">
    <name type="scientific">Corynespora cassiicola Philippines</name>
    <dbReference type="NCBI Taxonomy" id="1448308"/>
    <lineage>
        <taxon>Eukaryota</taxon>
        <taxon>Fungi</taxon>
        <taxon>Dikarya</taxon>
        <taxon>Ascomycota</taxon>
        <taxon>Pezizomycotina</taxon>
        <taxon>Dothideomycetes</taxon>
        <taxon>Pleosporomycetidae</taxon>
        <taxon>Pleosporales</taxon>
        <taxon>Corynesporascaceae</taxon>
        <taxon>Corynespora</taxon>
    </lineage>
</organism>
<dbReference type="Proteomes" id="UP000240883">
    <property type="component" value="Unassembled WGS sequence"/>
</dbReference>
<name>A0A2T2NKX0_CORCC</name>
<protein>
    <submittedName>
        <fullName evidence="2">Uncharacterized protein</fullName>
    </submittedName>
</protein>
<sequence length="179" mass="19929">MERGVLNTSRKRLFEPTTCFSYDHLSSFAFKVDPSQSLDSGCIRQPPQEVGSRDECEGHPSKSALNSHSLSADWWLGGRSWHCYLEESISAWDQSLRVQQKDAMRMTCASRAECYRAPKAIGIVCAIDAYMACAGLAYSSSLPYSLMAGSVHIRALPMDQQTSEWALVSRTVDYLRCAS</sequence>
<dbReference type="AlphaFoldDB" id="A0A2T2NKX0"/>
<gene>
    <name evidence="2" type="ORF">BS50DRAFT_405877</name>
</gene>
<evidence type="ECO:0000313" key="2">
    <source>
        <dbReference type="EMBL" id="PSN66072.1"/>
    </source>
</evidence>
<feature type="region of interest" description="Disordered" evidence="1">
    <location>
        <begin position="35"/>
        <end position="60"/>
    </location>
</feature>